<dbReference type="EMBL" id="CP022513">
    <property type="protein sequence ID" value="AVN64572.1"/>
    <property type="molecule type" value="Genomic_DNA"/>
</dbReference>
<organism evidence="2 3">
    <name type="scientific">Mesoplasma florum</name>
    <name type="common">Acholeplasma florum</name>
    <dbReference type="NCBI Taxonomy" id="2151"/>
    <lineage>
        <taxon>Bacteria</taxon>
        <taxon>Bacillati</taxon>
        <taxon>Mycoplasmatota</taxon>
        <taxon>Mollicutes</taxon>
        <taxon>Entomoplasmatales</taxon>
        <taxon>Entomoplasmataceae</taxon>
        <taxon>Mesoplasma</taxon>
    </lineage>
</organism>
<sequence length="315" mass="36129">MFFTLKKEKLIAWYKNYTLRDWRFWYKTLFAVLMTFIILFSYIQLFVNMSSVVKQINNLNLSSDIASDKLKEVLDNLNLSKTIQERLIFYKTSAGLLHAGYQPFEQFIQMSSFFTLISNLLILIWMYVALFKPLNEGKKGILNKRTSIIFAAYITVTFLLYNLILRITVSEIANNFMSHFVNEMFHTVAPIFFIGYVLFGVKWEKGTEFNFKELNTTWTYCILGLCSYGAYAIIRGLLKVAGGTPGSSQQAFPYPFLQVTELNVKMGAIELPGIVLFLIFMIVIASICIGFTSLYNLIIIKNANKGSKKGANNEK</sequence>
<dbReference type="AlphaFoldDB" id="A0A2R3P7V7"/>
<dbReference type="NCBIfam" id="NF038065">
    <property type="entry name" value="Pr6Pr"/>
    <property type="match status" value="1"/>
</dbReference>
<evidence type="ECO:0008006" key="4">
    <source>
        <dbReference type="Google" id="ProtNLM"/>
    </source>
</evidence>
<accession>A0A2R3P7V7</accession>
<keyword evidence="1" id="KW-1133">Transmembrane helix</keyword>
<protein>
    <recommendedName>
        <fullName evidence="4">ABC transporter permease</fullName>
    </recommendedName>
</protein>
<keyword evidence="1" id="KW-0812">Transmembrane</keyword>
<feature type="transmembrane region" description="Helical" evidence="1">
    <location>
        <begin position="146"/>
        <end position="164"/>
    </location>
</feature>
<feature type="transmembrane region" description="Helical" evidence="1">
    <location>
        <begin position="113"/>
        <end position="134"/>
    </location>
</feature>
<feature type="transmembrane region" description="Helical" evidence="1">
    <location>
        <begin position="215"/>
        <end position="234"/>
    </location>
</feature>
<keyword evidence="1" id="KW-0472">Membrane</keyword>
<feature type="transmembrane region" description="Helical" evidence="1">
    <location>
        <begin position="24"/>
        <end position="43"/>
    </location>
</feature>
<evidence type="ECO:0000313" key="3">
    <source>
        <dbReference type="Proteomes" id="UP000239216"/>
    </source>
</evidence>
<evidence type="ECO:0000256" key="1">
    <source>
        <dbReference type="SAM" id="Phobius"/>
    </source>
</evidence>
<dbReference type="RefSeq" id="WP_029511708.1">
    <property type="nucleotide sequence ID" value="NZ_CP022513.1"/>
</dbReference>
<reference evidence="2 3" key="1">
    <citation type="submission" date="2017-07" db="EMBL/GenBank/DDBJ databases">
        <title>Comparative genomic analysis of Mesoplasma florum.</title>
        <authorList>
            <person name="Baby V."/>
            <person name="Lachance J.-C."/>
            <person name="Gagnon J."/>
            <person name="Lucier J.-F."/>
            <person name="Matteau D."/>
            <person name="Knight T.F."/>
            <person name="Rodrigue S."/>
        </authorList>
    </citation>
    <scope>NUCLEOTIDE SEQUENCE [LARGE SCALE GENOMIC DNA]</scope>
    <source>
        <strain evidence="2 3">CnuA-2</strain>
    </source>
</reference>
<dbReference type="Proteomes" id="UP000239216">
    <property type="component" value="Chromosome"/>
</dbReference>
<feature type="transmembrane region" description="Helical" evidence="1">
    <location>
        <begin position="274"/>
        <end position="299"/>
    </location>
</feature>
<name>A0A2R3P7V7_MESFO</name>
<evidence type="ECO:0000313" key="2">
    <source>
        <dbReference type="EMBL" id="AVN64572.1"/>
    </source>
</evidence>
<dbReference type="InterPro" id="IPR049713">
    <property type="entry name" value="Pr6Pr-like"/>
</dbReference>
<feature type="transmembrane region" description="Helical" evidence="1">
    <location>
        <begin position="184"/>
        <end position="203"/>
    </location>
</feature>
<proteinExistence type="predicted"/>
<gene>
    <name evidence="2" type="ORF">CG003_02830</name>
</gene>